<sequence length="105" mass="12287">MSLRVTFNPSTVRPEEQENIRELCVRAWEHPALKSSTEAIVYSTSGRWWHSNANDPTEHITVRYNRRANRVHIYRNGTVNVSPHKPFKADGYETVSELEDEEFED</sequence>
<gene>
    <name evidence="2" type="ORF">VNI00_018147</name>
</gene>
<feature type="region of interest" description="Disordered" evidence="1">
    <location>
        <begin position="84"/>
        <end position="105"/>
    </location>
</feature>
<accession>A0AAW0B0P0</accession>
<name>A0AAW0B0P0_9AGAR</name>
<comment type="caution">
    <text evidence="2">The sequence shown here is derived from an EMBL/GenBank/DDBJ whole genome shotgun (WGS) entry which is preliminary data.</text>
</comment>
<dbReference type="Proteomes" id="UP001383192">
    <property type="component" value="Unassembled WGS sequence"/>
</dbReference>
<protein>
    <submittedName>
        <fullName evidence="2">Uncharacterized protein</fullName>
    </submittedName>
</protein>
<dbReference type="EMBL" id="JAYKXP010000214">
    <property type="protein sequence ID" value="KAK7019189.1"/>
    <property type="molecule type" value="Genomic_DNA"/>
</dbReference>
<dbReference type="AlphaFoldDB" id="A0AAW0B0P0"/>
<evidence type="ECO:0000313" key="3">
    <source>
        <dbReference type="Proteomes" id="UP001383192"/>
    </source>
</evidence>
<evidence type="ECO:0000256" key="1">
    <source>
        <dbReference type="SAM" id="MobiDB-lite"/>
    </source>
</evidence>
<reference evidence="2 3" key="1">
    <citation type="submission" date="2024-01" db="EMBL/GenBank/DDBJ databases">
        <title>A draft genome for a cacao thread blight-causing isolate of Paramarasmius palmivorus.</title>
        <authorList>
            <person name="Baruah I.K."/>
            <person name="Bukari Y."/>
            <person name="Amoako-Attah I."/>
            <person name="Meinhardt L.W."/>
            <person name="Bailey B.A."/>
            <person name="Cohen S.P."/>
        </authorList>
    </citation>
    <scope>NUCLEOTIDE SEQUENCE [LARGE SCALE GENOMIC DNA]</scope>
    <source>
        <strain evidence="2 3">GH-12</strain>
    </source>
</reference>
<keyword evidence="3" id="KW-1185">Reference proteome</keyword>
<evidence type="ECO:0000313" key="2">
    <source>
        <dbReference type="EMBL" id="KAK7019189.1"/>
    </source>
</evidence>
<proteinExistence type="predicted"/>
<organism evidence="2 3">
    <name type="scientific">Paramarasmius palmivorus</name>
    <dbReference type="NCBI Taxonomy" id="297713"/>
    <lineage>
        <taxon>Eukaryota</taxon>
        <taxon>Fungi</taxon>
        <taxon>Dikarya</taxon>
        <taxon>Basidiomycota</taxon>
        <taxon>Agaricomycotina</taxon>
        <taxon>Agaricomycetes</taxon>
        <taxon>Agaricomycetidae</taxon>
        <taxon>Agaricales</taxon>
        <taxon>Marasmiineae</taxon>
        <taxon>Marasmiaceae</taxon>
        <taxon>Paramarasmius</taxon>
    </lineage>
</organism>
<feature type="compositionally biased region" description="Acidic residues" evidence="1">
    <location>
        <begin position="96"/>
        <end position="105"/>
    </location>
</feature>